<sequence>MDTVVFDLGNVLIRWDPRNLYRKLFGPDEAAMEQFLAEVCHTEWNEQQDRGRLWKDAVAEAIERHPAHEANIRAYFERWAEMIPGEIAGTVEILTQLRERNFRLLALTNWSAETFHIAEERFPFLGWFEGIVVSGRERIIKPDPAIFRLLIERYALRPETTAFIDDSIRNVDAAAREGLAAIHFKDPDDLRRQLQALGIALPARDA</sequence>
<dbReference type="Proteomes" id="UP000035651">
    <property type="component" value="Chromosome"/>
</dbReference>
<dbReference type="CDD" id="cd02603">
    <property type="entry name" value="HAD_sEH-N_like"/>
    <property type="match status" value="1"/>
</dbReference>
<dbReference type="PATRIC" id="fig|656179.3.peg.4067"/>
<dbReference type="Pfam" id="PF00702">
    <property type="entry name" value="Hydrolase"/>
    <property type="match status" value="1"/>
</dbReference>
<name>A0A0H3X1Y8_9BURK</name>
<dbReference type="SFLD" id="SFLDG01129">
    <property type="entry name" value="C1.5:_HAD__Beta-PGM__Phosphata"/>
    <property type="match status" value="1"/>
</dbReference>
<dbReference type="PANTHER" id="PTHR43611:SF3">
    <property type="entry name" value="FLAVIN MONONUCLEOTIDE HYDROLASE 1, CHLOROPLATIC"/>
    <property type="match status" value="1"/>
</dbReference>
<dbReference type="EMBL" id="CP011807">
    <property type="protein sequence ID" value="AKM33013.1"/>
    <property type="molecule type" value="Genomic_DNA"/>
</dbReference>
<dbReference type="SFLD" id="SFLDS00003">
    <property type="entry name" value="Haloacid_Dehalogenase"/>
    <property type="match status" value="1"/>
</dbReference>
<dbReference type="PANTHER" id="PTHR43611">
    <property type="entry name" value="ALPHA-D-GLUCOSE 1-PHOSPHATE PHOSPHATASE"/>
    <property type="match status" value="1"/>
</dbReference>
<dbReference type="SUPFAM" id="SSF56784">
    <property type="entry name" value="HAD-like"/>
    <property type="match status" value="1"/>
</dbReference>
<reference evidence="1" key="1">
    <citation type="submission" date="2016-06" db="EMBL/GenBank/DDBJ databases">
        <title>Complete Genome Sequence of Pandoraea faecigallinarum DSM-23572.</title>
        <authorList>
            <person name="Yong D."/>
            <person name="Ee R."/>
            <person name="Lim Y.-L."/>
            <person name="Yin W.-F."/>
            <person name="Chan K.-G."/>
        </authorList>
    </citation>
    <scope>NUCLEOTIDE SEQUENCE</scope>
    <source>
        <strain evidence="1">DSM 23572</strain>
    </source>
</reference>
<evidence type="ECO:0000313" key="1">
    <source>
        <dbReference type="EMBL" id="AKM33013.1"/>
    </source>
</evidence>
<dbReference type="InterPro" id="IPR006439">
    <property type="entry name" value="HAD-SF_hydro_IA"/>
</dbReference>
<accession>A0A0H3X1Y8</accession>
<proteinExistence type="predicted"/>
<keyword evidence="1" id="KW-0378">Hydrolase</keyword>
<dbReference type="Gene3D" id="3.40.50.1000">
    <property type="entry name" value="HAD superfamily/HAD-like"/>
    <property type="match status" value="1"/>
</dbReference>
<dbReference type="NCBIfam" id="TIGR01509">
    <property type="entry name" value="HAD-SF-IA-v3"/>
    <property type="match status" value="1"/>
</dbReference>
<evidence type="ECO:0000313" key="2">
    <source>
        <dbReference type="Proteomes" id="UP000035651"/>
    </source>
</evidence>
<dbReference type="AlphaFoldDB" id="A0A0H3X1Y8"/>
<dbReference type="InterPro" id="IPR023198">
    <property type="entry name" value="PGP-like_dom2"/>
</dbReference>
<dbReference type="InterPro" id="IPR023214">
    <property type="entry name" value="HAD_sf"/>
</dbReference>
<gene>
    <name evidence="1" type="ORF">AB870_19065</name>
</gene>
<dbReference type="Gene3D" id="1.10.150.240">
    <property type="entry name" value="Putative phosphatase, domain 2"/>
    <property type="match status" value="1"/>
</dbReference>
<protein>
    <submittedName>
        <fullName evidence="1">HAD family hydrolase</fullName>
    </submittedName>
</protein>
<organism evidence="1 2">
    <name type="scientific">Pandoraea faecigallinarum</name>
    <dbReference type="NCBI Taxonomy" id="656179"/>
    <lineage>
        <taxon>Bacteria</taxon>
        <taxon>Pseudomonadati</taxon>
        <taxon>Pseudomonadota</taxon>
        <taxon>Betaproteobacteria</taxon>
        <taxon>Burkholderiales</taxon>
        <taxon>Burkholderiaceae</taxon>
        <taxon>Pandoraea</taxon>
    </lineage>
</organism>
<dbReference type="PRINTS" id="PR00413">
    <property type="entry name" value="HADHALOGNASE"/>
</dbReference>
<dbReference type="STRING" id="656179.AB870_19065"/>
<dbReference type="GO" id="GO:0016787">
    <property type="term" value="F:hydrolase activity"/>
    <property type="evidence" value="ECO:0007669"/>
    <property type="project" value="UniProtKB-KW"/>
</dbReference>
<dbReference type="KEGG" id="pfg:AB870_19065"/>
<keyword evidence="2" id="KW-1185">Reference proteome</keyword>
<dbReference type="InterPro" id="IPR036412">
    <property type="entry name" value="HAD-like_sf"/>
</dbReference>